<organism evidence="4 5">
    <name type="scientific">Sphingobacterium deserti</name>
    <dbReference type="NCBI Taxonomy" id="1229276"/>
    <lineage>
        <taxon>Bacteria</taxon>
        <taxon>Pseudomonadati</taxon>
        <taxon>Bacteroidota</taxon>
        <taxon>Sphingobacteriia</taxon>
        <taxon>Sphingobacteriales</taxon>
        <taxon>Sphingobacteriaceae</taxon>
        <taxon>Sphingobacterium</taxon>
    </lineage>
</organism>
<gene>
    <name evidence="4" type="ORF">DI53_1920</name>
</gene>
<dbReference type="InterPro" id="IPR013785">
    <property type="entry name" value="Aldolase_TIM"/>
</dbReference>
<dbReference type="AlphaFoldDB" id="A0A0B8T140"/>
<keyword evidence="5" id="KW-1185">Reference proteome</keyword>
<dbReference type="GO" id="GO:0046912">
    <property type="term" value="F:acyltransferase activity, acyl groups converted into alkyl on transfer"/>
    <property type="evidence" value="ECO:0007669"/>
    <property type="project" value="InterPro"/>
</dbReference>
<evidence type="ECO:0000313" key="4">
    <source>
        <dbReference type="EMBL" id="KGE14306.1"/>
    </source>
</evidence>
<dbReference type="PROSITE" id="PS50991">
    <property type="entry name" value="PYR_CT"/>
    <property type="match status" value="1"/>
</dbReference>
<sequence>MIKILDCTLRDGGYYTNWDFSKEVVDKYIKHTNNLPIDYLEVGYRSKPIDGYLGKYFYMPVYELAYIKSNTQKKLVIILNEKDVRVEDLDELLKPIQGIVSMVRIALDPQQLLRAVKLAEAIKTYGFEVGFNVMYMSKWKQYDDFLNNLVHVNGVADYFYMVDSYGGVFPADVKETIALVRSKVDVKLGFHGHNNLELALINSLTAMEEGVEIIDSTILGMGRGAGNLKTELFLTALNSQHGLDLNFNALGDVVDAFSGLHEKYNWGTNLPYMISGGNSLPQKDVMDWVTTRFYSFNSIIQALQNQKEKVKDNEQLPVFKPQGSTKRVVVIGGGKGAYEHVDAVREFIRNDKDVTIVHASSKNALAYQDLENEQIFCLVGNEGHRMEKVFDDLGNFAGQTILPPFPRKMGTYVPSCVKNNSFELESVTFTDKYQDSHTALALQITHDLGAEEIYLVGYDGYNDFPIAEKERQLTAENEFLFNRFLEYSNKQVQAITPTRYDIPMNSVYSMIYDK</sequence>
<dbReference type="STRING" id="1229276.DI53_1920"/>
<evidence type="ECO:0000256" key="1">
    <source>
        <dbReference type="ARBA" id="ARBA00029440"/>
    </source>
</evidence>
<evidence type="ECO:0000313" key="5">
    <source>
        <dbReference type="Proteomes" id="UP000031802"/>
    </source>
</evidence>
<dbReference type="InterPro" id="IPR005675">
    <property type="entry name" value="Citramal_synthase"/>
</dbReference>
<comment type="pathway">
    <text evidence="1">Amino-acid biosynthesis.</text>
</comment>
<reference evidence="5" key="1">
    <citation type="submission" date="2014-04" db="EMBL/GenBank/DDBJ databases">
        <title>Whole-Genome optical mapping and complete genome sequence of Sphingobacterium deserti sp. nov., a new spaces isolated from desert in the west of China.</title>
        <authorList>
            <person name="Teng C."/>
            <person name="Zhou Z."/>
            <person name="Li X."/>
            <person name="Chen M."/>
            <person name="Lin M."/>
            <person name="Wang L."/>
            <person name="Su S."/>
            <person name="Zhang C."/>
            <person name="Zhang W."/>
        </authorList>
    </citation>
    <scope>NUCLEOTIDE SEQUENCE [LARGE SCALE GENOMIC DNA]</scope>
    <source>
        <strain evidence="5">ACCC05744</strain>
    </source>
</reference>
<dbReference type="PATRIC" id="fig|1229276.3.peg.1975"/>
<dbReference type="EMBL" id="JJMU01000028">
    <property type="protein sequence ID" value="KGE14306.1"/>
    <property type="molecule type" value="Genomic_DNA"/>
</dbReference>
<dbReference type="eggNOG" id="COG0119">
    <property type="taxonomic scope" value="Bacteria"/>
</dbReference>
<reference evidence="4 5" key="2">
    <citation type="journal article" date="2015" name="PLoS ONE">
        <title>Whole-Genome Optical Mapping and Finished Genome Sequence of Sphingobacterium deserti sp. nov., a New Species Isolated from the Western Desert of China.</title>
        <authorList>
            <person name="Teng C."/>
            <person name="Zhou Z."/>
            <person name="Molnar I."/>
            <person name="Li X."/>
            <person name="Tang R."/>
            <person name="Chen M."/>
            <person name="Wang L."/>
            <person name="Su S."/>
            <person name="Zhang W."/>
            <person name="Lin M."/>
        </authorList>
    </citation>
    <scope>NUCLEOTIDE SEQUENCE [LARGE SCALE GENOMIC DNA]</scope>
    <source>
        <strain evidence="5">ACCC05744</strain>
    </source>
</reference>
<dbReference type="InterPro" id="IPR000891">
    <property type="entry name" value="PYR_CT"/>
</dbReference>
<dbReference type="OrthoDB" id="9804858at2"/>
<dbReference type="CDD" id="cd07944">
    <property type="entry name" value="DRE_TIM_HOA_like"/>
    <property type="match status" value="1"/>
</dbReference>
<dbReference type="GO" id="GO:0043714">
    <property type="term" value="F:(R)-citramalate synthase activity"/>
    <property type="evidence" value="ECO:0007669"/>
    <property type="project" value="UniProtKB-EC"/>
</dbReference>
<dbReference type="Proteomes" id="UP000031802">
    <property type="component" value="Unassembled WGS sequence"/>
</dbReference>
<dbReference type="GO" id="GO:0019752">
    <property type="term" value="P:carboxylic acid metabolic process"/>
    <property type="evidence" value="ECO:0007669"/>
    <property type="project" value="InterPro"/>
</dbReference>
<evidence type="ECO:0000259" key="3">
    <source>
        <dbReference type="PROSITE" id="PS50991"/>
    </source>
</evidence>
<dbReference type="SUPFAM" id="SSF51569">
    <property type="entry name" value="Aldolase"/>
    <property type="match status" value="1"/>
</dbReference>
<dbReference type="PANTHER" id="PTHR43538:SF1">
    <property type="entry name" value="(R)-CITRAMALATE SYNTHASE"/>
    <property type="match status" value="1"/>
</dbReference>
<proteinExistence type="predicted"/>
<name>A0A0B8T140_9SPHI</name>
<evidence type="ECO:0000256" key="2">
    <source>
        <dbReference type="ARBA" id="ARBA00048263"/>
    </source>
</evidence>
<dbReference type="PANTHER" id="PTHR43538">
    <property type="entry name" value="ALPHA-IPM SYNTHASE/HOMOCITRATE SYNTHASE"/>
    <property type="match status" value="1"/>
</dbReference>
<accession>A0A0B8T140</accession>
<dbReference type="RefSeq" id="WP_081939425.1">
    <property type="nucleotide sequence ID" value="NZ_JJMU01000028.1"/>
</dbReference>
<dbReference type="Gene3D" id="3.20.20.70">
    <property type="entry name" value="Aldolase class I"/>
    <property type="match status" value="1"/>
</dbReference>
<protein>
    <submittedName>
        <fullName evidence="4">Putative aldolase</fullName>
    </submittedName>
</protein>
<dbReference type="Pfam" id="PF00682">
    <property type="entry name" value="HMGL-like"/>
    <property type="match status" value="1"/>
</dbReference>
<comment type="caution">
    <text evidence="4">The sequence shown here is derived from an EMBL/GenBank/DDBJ whole genome shotgun (WGS) entry which is preliminary data.</text>
</comment>
<feature type="domain" description="Pyruvate carboxyltransferase" evidence="3">
    <location>
        <begin position="2"/>
        <end position="251"/>
    </location>
</feature>
<comment type="catalytic activity">
    <reaction evidence="2">
        <text>pyruvate + acetyl-CoA + H2O = (3R)-citramalate + CoA + H(+)</text>
        <dbReference type="Rhea" id="RHEA:19045"/>
        <dbReference type="ChEBI" id="CHEBI:15361"/>
        <dbReference type="ChEBI" id="CHEBI:15377"/>
        <dbReference type="ChEBI" id="CHEBI:15378"/>
        <dbReference type="ChEBI" id="CHEBI:30934"/>
        <dbReference type="ChEBI" id="CHEBI:57287"/>
        <dbReference type="ChEBI" id="CHEBI:57288"/>
        <dbReference type="EC" id="2.3.3.21"/>
    </reaction>
</comment>